<protein>
    <recommendedName>
        <fullName evidence="1">Transcription factor zinc-finger domain-containing protein</fullName>
    </recommendedName>
</protein>
<sequence>MKCPLCKTELQKAIFYGVEVDYCPNCLGLWFEEDELRLAKDKKDENLNWLDIDLWKRKNKFKVYLGERLCPACRLPLYEIYYGDSRIIVDFCSLCKGVWLDRGEFKRIIEYLRKKANFEILQNYAKNLFQEAAEILIGSETLREEIFDFLTVLKLLNYKFAVQYPTFTKTISNLPR</sequence>
<name>A0A2M8DNK2_9BACT</name>
<comment type="caution">
    <text evidence="2">The sequence shown here is derived from an EMBL/GenBank/DDBJ whole genome shotgun (WGS) entry which is preliminary data.</text>
</comment>
<dbReference type="Proteomes" id="UP000228875">
    <property type="component" value="Unassembled WGS sequence"/>
</dbReference>
<organism evidence="2 3">
    <name type="scientific">Candidatus Nealsonbacteria bacterium CG_4_9_14_0_8_um_filter_35_12</name>
    <dbReference type="NCBI Taxonomy" id="1974692"/>
    <lineage>
        <taxon>Bacteria</taxon>
        <taxon>Candidatus Nealsoniibacteriota</taxon>
    </lineage>
</organism>
<feature type="domain" description="Transcription factor zinc-finger" evidence="1">
    <location>
        <begin position="2"/>
        <end position="37"/>
    </location>
</feature>
<dbReference type="Pfam" id="PF13453">
    <property type="entry name" value="Zn_ribbon_TFIIB"/>
    <property type="match status" value="2"/>
</dbReference>
<proteinExistence type="predicted"/>
<gene>
    <name evidence="2" type="ORF">CO077_00305</name>
</gene>
<evidence type="ECO:0000313" key="3">
    <source>
        <dbReference type="Proteomes" id="UP000228875"/>
    </source>
</evidence>
<dbReference type="AlphaFoldDB" id="A0A2M8DNK2"/>
<reference evidence="3" key="1">
    <citation type="submission" date="2017-09" db="EMBL/GenBank/DDBJ databases">
        <title>Depth-based differentiation of microbial function through sediment-hosted aquifers and enrichment of novel symbionts in the deep terrestrial subsurface.</title>
        <authorList>
            <person name="Probst A.J."/>
            <person name="Ladd B."/>
            <person name="Jarett J.K."/>
            <person name="Geller-Mcgrath D.E."/>
            <person name="Sieber C.M.K."/>
            <person name="Emerson J.B."/>
            <person name="Anantharaman K."/>
            <person name="Thomas B.C."/>
            <person name="Malmstrom R."/>
            <person name="Stieglmeier M."/>
            <person name="Klingl A."/>
            <person name="Woyke T."/>
            <person name="Ryan C.M."/>
            <person name="Banfield J.F."/>
        </authorList>
    </citation>
    <scope>NUCLEOTIDE SEQUENCE [LARGE SCALE GENOMIC DNA]</scope>
</reference>
<dbReference type="InterPro" id="IPR027392">
    <property type="entry name" value="TF_Znf"/>
</dbReference>
<evidence type="ECO:0000259" key="1">
    <source>
        <dbReference type="Pfam" id="PF13453"/>
    </source>
</evidence>
<evidence type="ECO:0000313" key="2">
    <source>
        <dbReference type="EMBL" id="PJB99704.1"/>
    </source>
</evidence>
<feature type="domain" description="Transcription factor zinc-finger" evidence="1">
    <location>
        <begin position="70"/>
        <end position="110"/>
    </location>
</feature>
<accession>A0A2M8DNK2</accession>
<dbReference type="EMBL" id="PFTB01000008">
    <property type="protein sequence ID" value="PJB99704.1"/>
    <property type="molecule type" value="Genomic_DNA"/>
</dbReference>